<sequence length="127" mass="14223">MKEGILLYDLEASSLQHLESQYLLHYRCKVLILSSGLLRCLNQNRSHFLDKVLQPAEKVVILLCGVDNSKPLYDVLTIDQGSQEVTTDQNAEDYLSVVVGVVQQGKAQDEEAKESLTCRYQTLPVLG</sequence>
<dbReference type="GO" id="GO:0005102">
    <property type="term" value="F:signaling receptor binding"/>
    <property type="evidence" value="ECO:0007669"/>
    <property type="project" value="TreeGrafter"/>
</dbReference>
<dbReference type="GO" id="GO:0050869">
    <property type="term" value="P:negative regulation of B cell activation"/>
    <property type="evidence" value="ECO:0007669"/>
    <property type="project" value="TreeGrafter"/>
</dbReference>
<dbReference type="GeneTree" id="ENSGT00390000008787"/>
<dbReference type="InterPro" id="IPR035897">
    <property type="entry name" value="Toll_tir_struct_dom_sf"/>
</dbReference>
<dbReference type="Pfam" id="PF18567">
    <property type="entry name" value="TIR_3"/>
    <property type="match status" value="1"/>
</dbReference>
<keyword evidence="3" id="KW-1185">Reference proteome</keyword>
<accession>A0A8D0H4B4</accession>
<reference evidence="2" key="1">
    <citation type="submission" date="2025-08" db="UniProtKB">
        <authorList>
            <consortium name="Ensembl"/>
        </authorList>
    </citation>
    <scope>IDENTIFICATION</scope>
</reference>
<reference evidence="2" key="2">
    <citation type="submission" date="2025-09" db="UniProtKB">
        <authorList>
            <consortium name="Ensembl"/>
        </authorList>
    </citation>
    <scope>IDENTIFICATION</scope>
</reference>
<dbReference type="PANTHER" id="PTHR16267:SF13">
    <property type="entry name" value="B-CELL SCAFFOLD PROTEIN WITH ANKYRIN REPEATS"/>
    <property type="match status" value="1"/>
</dbReference>
<dbReference type="InterPro" id="IPR052446">
    <property type="entry name" value="B-cell_PI3K-Signaling_Adptrs"/>
</dbReference>
<dbReference type="Gene3D" id="3.40.50.10140">
    <property type="entry name" value="Toll/interleukin-1 receptor homology (TIR) domain"/>
    <property type="match status" value="1"/>
</dbReference>
<proteinExistence type="predicted"/>
<evidence type="ECO:0000313" key="2">
    <source>
        <dbReference type="Ensembl" id="ENSSPUP00000014166.1"/>
    </source>
</evidence>
<dbReference type="GO" id="GO:0051898">
    <property type="term" value="P:negative regulation of phosphatidylinositol 3-kinase/protein kinase B signal transduction"/>
    <property type="evidence" value="ECO:0007669"/>
    <property type="project" value="TreeGrafter"/>
</dbReference>
<dbReference type="Ensembl" id="ENSSPUT00000015108.1">
    <property type="protein sequence ID" value="ENSSPUP00000014166.1"/>
    <property type="gene ID" value="ENSSPUG00000010930.1"/>
</dbReference>
<dbReference type="PANTHER" id="PTHR16267">
    <property type="entry name" value="BANK1/PIK3AP1 FAMILY MEMBER"/>
    <property type="match status" value="1"/>
</dbReference>
<dbReference type="GO" id="GO:0042113">
    <property type="term" value="P:B cell activation"/>
    <property type="evidence" value="ECO:0007669"/>
    <property type="project" value="TreeGrafter"/>
</dbReference>
<organism evidence="2 3">
    <name type="scientific">Sphenodon punctatus</name>
    <name type="common">Tuatara</name>
    <name type="synonym">Hatteria punctata</name>
    <dbReference type="NCBI Taxonomy" id="8508"/>
    <lineage>
        <taxon>Eukaryota</taxon>
        <taxon>Metazoa</taxon>
        <taxon>Chordata</taxon>
        <taxon>Craniata</taxon>
        <taxon>Vertebrata</taxon>
        <taxon>Euteleostomi</taxon>
        <taxon>Lepidosauria</taxon>
        <taxon>Sphenodontia</taxon>
        <taxon>Sphenodontidae</taxon>
        <taxon>Sphenodon</taxon>
    </lineage>
</organism>
<name>A0A8D0H4B4_SPHPU</name>
<dbReference type="GO" id="GO:1990782">
    <property type="term" value="F:protein tyrosine kinase binding"/>
    <property type="evidence" value="ECO:0007669"/>
    <property type="project" value="TreeGrafter"/>
</dbReference>
<protein>
    <recommendedName>
        <fullName evidence="1">PIK3AP1 Toll/interleukin-1 receptor domain-containing protein</fullName>
    </recommendedName>
</protein>
<feature type="domain" description="PIK3AP1 Toll/interleukin-1 receptor" evidence="1">
    <location>
        <begin position="2"/>
        <end position="101"/>
    </location>
</feature>
<dbReference type="InterPro" id="IPR041340">
    <property type="entry name" value="PIK3AP1_TIR"/>
</dbReference>
<dbReference type="AlphaFoldDB" id="A0A8D0H4B4"/>
<dbReference type="Proteomes" id="UP000694392">
    <property type="component" value="Unplaced"/>
</dbReference>
<evidence type="ECO:0000313" key="3">
    <source>
        <dbReference type="Proteomes" id="UP000694392"/>
    </source>
</evidence>
<evidence type="ECO:0000259" key="1">
    <source>
        <dbReference type="Pfam" id="PF18567"/>
    </source>
</evidence>